<feature type="region of interest" description="Disordered" evidence="1">
    <location>
        <begin position="563"/>
        <end position="590"/>
    </location>
</feature>
<feature type="compositionally biased region" description="Basic and acidic residues" evidence="1">
    <location>
        <begin position="567"/>
        <end position="577"/>
    </location>
</feature>
<organism evidence="3 4">
    <name type="scientific">Argiope bruennichi</name>
    <name type="common">Wasp spider</name>
    <name type="synonym">Aranea bruennichi</name>
    <dbReference type="NCBI Taxonomy" id="94029"/>
    <lineage>
        <taxon>Eukaryota</taxon>
        <taxon>Metazoa</taxon>
        <taxon>Ecdysozoa</taxon>
        <taxon>Arthropoda</taxon>
        <taxon>Chelicerata</taxon>
        <taxon>Arachnida</taxon>
        <taxon>Araneae</taxon>
        <taxon>Araneomorphae</taxon>
        <taxon>Entelegynae</taxon>
        <taxon>Araneoidea</taxon>
        <taxon>Araneidae</taxon>
        <taxon>Argiope</taxon>
    </lineage>
</organism>
<dbReference type="EMBL" id="JABXBU010000030">
    <property type="protein sequence ID" value="KAF8784559.1"/>
    <property type="molecule type" value="Genomic_DNA"/>
</dbReference>
<keyword evidence="2" id="KW-0472">Membrane</keyword>
<protein>
    <submittedName>
        <fullName evidence="3">Uncharacterized protein</fullName>
    </submittedName>
</protein>
<reference evidence="3" key="1">
    <citation type="journal article" date="2020" name="bioRxiv">
        <title>Chromosome-level reference genome of the European wasp spider Argiope bruennichi: a resource for studies on range expansion and evolutionary adaptation.</title>
        <authorList>
            <person name="Sheffer M.M."/>
            <person name="Hoppe A."/>
            <person name="Krehenwinkel H."/>
            <person name="Uhl G."/>
            <person name="Kuss A.W."/>
            <person name="Jensen L."/>
            <person name="Jensen C."/>
            <person name="Gillespie R.G."/>
            <person name="Hoff K.J."/>
            <person name="Prost S."/>
        </authorList>
    </citation>
    <scope>NUCLEOTIDE SEQUENCE</scope>
</reference>
<evidence type="ECO:0000313" key="4">
    <source>
        <dbReference type="Proteomes" id="UP000807504"/>
    </source>
</evidence>
<feature type="transmembrane region" description="Helical" evidence="2">
    <location>
        <begin position="21"/>
        <end position="40"/>
    </location>
</feature>
<gene>
    <name evidence="3" type="ORF">HNY73_010221</name>
</gene>
<feature type="compositionally biased region" description="Basic and acidic residues" evidence="1">
    <location>
        <begin position="306"/>
        <end position="325"/>
    </location>
</feature>
<name>A0A8T0F569_ARGBR</name>
<sequence length="1886" mass="213548">MNARLFRFHIPSRESSFSMHCISSETGILLLAFILQWYFLLPTICRQYGNIGDKIPAPGIYPSMMFHKDEGNGPPPYSRAANRSSEGCSADVYADGCSCLNKKCYSAPSVLESCNYFGNQCPPLISSIKLGDLHRGFDASLSSVVAANRSSEIYSADIYADGCSRLNKKCYSAPGNLSPYEKVNPSSENPNKRAATYVNIPNIRPVRGVVSEIASHTSAEVNDSAAAQKMQNENPKAGPQNKVSNIYLSLSDDYFSIIEAIMTRYPDTRSFLNETHITIQPISSNERNKIIQFLDEREEDYFTTEPPKKQPIRPDIKAIDPHPSADGKATAKAMKPRTKNTKADLQNKVPIIYLSLSYNLDYFSTIEAIMTRFPDTRSFLKKTHITVHPISSYERKEIMKFLDEKTVVYLSPENPTKRPAICTNKAIALDTSEDVSDTEESTKIETPVQNKVANIYLSVKPPNERPIRQDIKGIATHPSADVNIKAAAINTRTENPNADLQNEDLNIYLSLSKDYCSTIETILTRYPDTRSFLNKTHITLQPVSSNERNKIIQFLDEREEDYFTTEPPKKQPIRPDIKAIAPHPSADGKATATAMKPRTENTKANLQNKVPIIYLSLSYNLDYFSTIEALMTRFPDTQSFLKKTHITVHPISSYDRKEIMKFLDEKKVVYLSPENPNKRPAICTNKAIALDTSEDVSDTEESTKIETPVQNKVANIYLSVSKDIFLTIEIIQSRFPATRSLMNKRYVTIQPISSNERKEIIKFLDEEKEAYFLTEPPNERPIRQDIKGIATHPSADVNIKAAAINTRTENPNADLQNEDLNIYLSLSKDYCSTIETILTRYPDTRSFLNKTHITIQPVSSNERNEIIKFLDEKEEVYLKTETTNIRAVSGVVSEIASHTSAEVSDSAASQKTQNENPEAGPQNKISNIYLSLSNDYFCTIEAIMTRFPETRSFLNETYITIQPISSNERNKIIKFLNEKEVYFTTEPPKKQPDRPDIKAIAPHPSADGKATAAAINTRTKNTEADLQNKVPNIYLTLSSDYFSTIEAIMTRFPETRSFLNKTRITVQPISSYERNEIIKFLDEKEVVYISPENPEKRPAELSRMFYMDEGNGPPPFSREAHRSSGCCSTDVYDDGCSSLNKKCYSEPSVLESCNYFGHQCPPLISWKKLGDLHRGFDANLSSVVATNRSSEFYYADIYANGCSRLNKKCYSAPSVLESCDYFVHLFQDDFNLISSKDITYLRKKSFNTSIYRINTIPLKHNCHSSSYSLASSTCIWSDNNDSEDKVWYESDALTSCSTGINYSGNSHDRYIQGNVSPRMNYESYSSPSGNSASSKLCNETIRKDFNAFASSVAGIKTHERKNWESSYDEYACDSDDSSIENDSNLTPYASEFHCKWDDASEEEPHVLKAGMAAVSHYRNLKNNDALRDTNLCQDKKPVDHMDFNEESQCKYEVNTSSISATNITQKFYDRKGYDDTNLCIQEESKFSPVIFADASTGARWKYAPKSITYSTAPINHNSKSHNRNSYDDGSSSTQNKYNSFPCDRIGSLDSGNLSPYEKVNPSSENPNKRAATYVNKGIASRTSDDVGDRTGDTEIQNYTKHTIIQNEVANIYLRVSRDIFLTIEEIKSRFPATRSLLINNYITIQPASSNELNEIFKFLDDKKEIYLATETRSMRPVRNVVSGIAPHTSAEVTDASAAKKRQYENPEEVLQNRIPKIYLALNEDYWRTIVAIATRFPDTRSFLNKTHIAIQPISLHERNKIIKFLDEREEDYFTTEPPNKKPIRPDIKGNDPHPFAEVSDTAVAKTTQYENPESDLQSKVPIIYLTLSEDYYRTIVAIATRFPKTQISRKETHIRIQPISSNDRNEIIKFLDEKGEFYFSLETPNK</sequence>
<reference evidence="3" key="2">
    <citation type="submission" date="2020-06" db="EMBL/GenBank/DDBJ databases">
        <authorList>
            <person name="Sheffer M."/>
        </authorList>
    </citation>
    <scope>NUCLEOTIDE SEQUENCE</scope>
</reference>
<comment type="caution">
    <text evidence="3">The sequence shown here is derived from an EMBL/GenBank/DDBJ whole genome shotgun (WGS) entry which is preliminary data.</text>
</comment>
<feature type="region of interest" description="Disordered" evidence="1">
    <location>
        <begin position="1511"/>
        <end position="1535"/>
    </location>
</feature>
<keyword evidence="2" id="KW-0812">Transmembrane</keyword>
<keyword evidence="2" id="KW-1133">Transmembrane helix</keyword>
<evidence type="ECO:0000256" key="2">
    <source>
        <dbReference type="SAM" id="Phobius"/>
    </source>
</evidence>
<feature type="region of interest" description="Disordered" evidence="1">
    <location>
        <begin position="1551"/>
        <end position="1590"/>
    </location>
</feature>
<evidence type="ECO:0000313" key="3">
    <source>
        <dbReference type="EMBL" id="KAF8784559.1"/>
    </source>
</evidence>
<evidence type="ECO:0000256" key="1">
    <source>
        <dbReference type="SAM" id="MobiDB-lite"/>
    </source>
</evidence>
<dbReference type="Proteomes" id="UP000807504">
    <property type="component" value="Unassembled WGS sequence"/>
</dbReference>
<feature type="region of interest" description="Disordered" evidence="1">
    <location>
        <begin position="302"/>
        <end position="340"/>
    </location>
</feature>
<proteinExistence type="predicted"/>
<feature type="compositionally biased region" description="Polar residues" evidence="1">
    <location>
        <begin position="902"/>
        <end position="916"/>
    </location>
</feature>
<feature type="region of interest" description="Disordered" evidence="1">
    <location>
        <begin position="902"/>
        <end position="923"/>
    </location>
</feature>
<keyword evidence="4" id="KW-1185">Reference proteome</keyword>
<accession>A0A8T0F569</accession>